<dbReference type="GO" id="GO:0016651">
    <property type="term" value="F:oxidoreductase activity, acting on NAD(P)H"/>
    <property type="evidence" value="ECO:0007669"/>
    <property type="project" value="InterPro"/>
</dbReference>
<evidence type="ECO:0000313" key="18">
    <source>
        <dbReference type="EMBL" id="CAB5009850.1"/>
    </source>
</evidence>
<dbReference type="GO" id="GO:0046872">
    <property type="term" value="F:metal ion binding"/>
    <property type="evidence" value="ECO:0007669"/>
    <property type="project" value="UniProtKB-KW"/>
</dbReference>
<evidence type="ECO:0000256" key="4">
    <source>
        <dbReference type="ARBA" id="ARBA00022723"/>
    </source>
</evidence>
<keyword evidence="2" id="KW-0004">4Fe-4S</keyword>
<dbReference type="EMBL" id="CAEZYC010000002">
    <property type="protein sequence ID" value="CAB4696932.1"/>
    <property type="molecule type" value="Genomic_DNA"/>
</dbReference>
<dbReference type="AlphaFoldDB" id="A0A6J5YQF7"/>
<evidence type="ECO:0000313" key="15">
    <source>
        <dbReference type="EMBL" id="CAB4331094.1"/>
    </source>
</evidence>
<keyword evidence="1" id="KW-1003">Cell membrane</keyword>
<keyword evidence="8" id="KW-0411">Iron-sulfur</keyword>
<dbReference type="EMBL" id="CAFAAO010000005">
    <property type="protein sequence ID" value="CAB4799885.1"/>
    <property type="molecule type" value="Genomic_DNA"/>
</dbReference>
<dbReference type="EMBL" id="CAESAI010000001">
    <property type="protein sequence ID" value="CAB4330083.1"/>
    <property type="molecule type" value="Genomic_DNA"/>
</dbReference>
<dbReference type="PANTHER" id="PTHR10849">
    <property type="entry name" value="NADH DEHYDROGENASE UBIQUINONE IRON-SULFUR PROTEIN 8, MITOCHONDRIAL"/>
    <property type="match status" value="1"/>
</dbReference>
<dbReference type="SUPFAM" id="SSF54862">
    <property type="entry name" value="4Fe-4S ferredoxins"/>
    <property type="match status" value="1"/>
</dbReference>
<keyword evidence="4" id="KW-0479">Metal-binding</keyword>
<dbReference type="InterPro" id="IPR010226">
    <property type="entry name" value="NADH_quinone_OxRdtase_chainI"/>
</dbReference>
<evidence type="ECO:0000256" key="8">
    <source>
        <dbReference type="ARBA" id="ARBA00023014"/>
    </source>
</evidence>
<dbReference type="PROSITE" id="PS51379">
    <property type="entry name" value="4FE4S_FER_2"/>
    <property type="match status" value="2"/>
</dbReference>
<evidence type="ECO:0000256" key="7">
    <source>
        <dbReference type="ARBA" id="ARBA00023004"/>
    </source>
</evidence>
<dbReference type="InterPro" id="IPR017900">
    <property type="entry name" value="4Fe4S_Fe_S_CS"/>
</dbReference>
<dbReference type="EMBL" id="CAESAD010000001">
    <property type="protein sequence ID" value="CAB4331094.1"/>
    <property type="molecule type" value="Genomic_DNA"/>
</dbReference>
<feature type="domain" description="4Fe-4S ferredoxin-type" evidence="13">
    <location>
        <begin position="4"/>
        <end position="33"/>
    </location>
</feature>
<name>A0A6J5YQF7_9ZZZZ</name>
<dbReference type="EMBL" id="CAFBPK010000002">
    <property type="protein sequence ID" value="CAB5009850.1"/>
    <property type="molecule type" value="Genomic_DNA"/>
</dbReference>
<evidence type="ECO:0000256" key="11">
    <source>
        <dbReference type="ARBA" id="ARBA00023136"/>
    </source>
</evidence>
<reference evidence="14" key="1">
    <citation type="submission" date="2020-05" db="EMBL/GenBank/DDBJ databases">
        <authorList>
            <person name="Chiriac C."/>
            <person name="Salcher M."/>
            <person name="Ghai R."/>
            <person name="Kavagutti S V."/>
        </authorList>
    </citation>
    <scope>NUCLEOTIDE SEQUENCE</scope>
</reference>
<evidence type="ECO:0000313" key="17">
    <source>
        <dbReference type="EMBL" id="CAB4799885.1"/>
    </source>
</evidence>
<keyword evidence="6" id="KW-1278">Translocase</keyword>
<feature type="region of interest" description="Disordered" evidence="12">
    <location>
        <begin position="109"/>
        <end position="131"/>
    </location>
</feature>
<evidence type="ECO:0000313" key="14">
    <source>
        <dbReference type="EMBL" id="CAB4330083.1"/>
    </source>
</evidence>
<dbReference type="Pfam" id="PF13484">
    <property type="entry name" value="Fer4_16"/>
    <property type="match status" value="1"/>
</dbReference>
<feature type="domain" description="4Fe-4S ferredoxin-type" evidence="13">
    <location>
        <begin position="56"/>
        <end position="85"/>
    </location>
</feature>
<sequence>MKHSTIALHPASCTSCMLCVRECPDWCITIEAHSQPDPDAPEYSNSRRQATKNVLDSFAIDFGECMWCGICIDVCPFDALYWADTDMPAGQSRSELIYSIDALAASLPSARRNDGTSAPQINEPPSGRRKK</sequence>
<keyword evidence="10" id="KW-0830">Ubiquinone</keyword>
<keyword evidence="7" id="KW-0408">Iron</keyword>
<proteinExistence type="predicted"/>
<accession>A0A6J5YQF7</accession>
<evidence type="ECO:0000256" key="1">
    <source>
        <dbReference type="ARBA" id="ARBA00022475"/>
    </source>
</evidence>
<evidence type="ECO:0000256" key="12">
    <source>
        <dbReference type="SAM" id="MobiDB-lite"/>
    </source>
</evidence>
<evidence type="ECO:0000259" key="13">
    <source>
        <dbReference type="PROSITE" id="PS51379"/>
    </source>
</evidence>
<keyword evidence="9" id="KW-0520">NAD</keyword>
<dbReference type="Gene3D" id="3.30.70.3270">
    <property type="match status" value="1"/>
</dbReference>
<gene>
    <name evidence="16" type="ORF">UFOPK2648_00084</name>
    <name evidence="17" type="ORF">UFOPK3037_00558</name>
    <name evidence="14" type="ORF">UFOPK3406_00096</name>
    <name evidence="15" type="ORF">UFOPK3925_00189</name>
    <name evidence="18" type="ORF">UFOPK4097_00255</name>
</gene>
<dbReference type="GO" id="GO:0016020">
    <property type="term" value="C:membrane"/>
    <property type="evidence" value="ECO:0007669"/>
    <property type="project" value="InterPro"/>
</dbReference>
<evidence type="ECO:0000256" key="10">
    <source>
        <dbReference type="ARBA" id="ARBA00023075"/>
    </source>
</evidence>
<evidence type="ECO:0000256" key="9">
    <source>
        <dbReference type="ARBA" id="ARBA00023027"/>
    </source>
</evidence>
<evidence type="ECO:0000256" key="2">
    <source>
        <dbReference type="ARBA" id="ARBA00022485"/>
    </source>
</evidence>
<protein>
    <submittedName>
        <fullName evidence="14">Unannotated protein</fullName>
    </submittedName>
</protein>
<evidence type="ECO:0000256" key="5">
    <source>
        <dbReference type="ARBA" id="ARBA00022737"/>
    </source>
</evidence>
<keyword evidence="5" id="KW-0677">Repeat</keyword>
<evidence type="ECO:0000313" key="16">
    <source>
        <dbReference type="EMBL" id="CAB4696932.1"/>
    </source>
</evidence>
<dbReference type="PANTHER" id="PTHR10849:SF24">
    <property type="entry name" value="NADH-QUINONE OXIDOREDUCTASE SUBUNIT I 2"/>
    <property type="match status" value="1"/>
</dbReference>
<keyword evidence="11" id="KW-0472">Membrane</keyword>
<keyword evidence="3" id="KW-0874">Quinone</keyword>
<organism evidence="14">
    <name type="scientific">freshwater metagenome</name>
    <dbReference type="NCBI Taxonomy" id="449393"/>
    <lineage>
        <taxon>unclassified sequences</taxon>
        <taxon>metagenomes</taxon>
        <taxon>ecological metagenomes</taxon>
    </lineage>
</organism>
<evidence type="ECO:0000256" key="6">
    <source>
        <dbReference type="ARBA" id="ARBA00022967"/>
    </source>
</evidence>
<evidence type="ECO:0000256" key="3">
    <source>
        <dbReference type="ARBA" id="ARBA00022719"/>
    </source>
</evidence>
<dbReference type="GO" id="GO:0048038">
    <property type="term" value="F:quinone binding"/>
    <property type="evidence" value="ECO:0007669"/>
    <property type="project" value="UniProtKB-KW"/>
</dbReference>
<dbReference type="InterPro" id="IPR017896">
    <property type="entry name" value="4Fe4S_Fe-S-bd"/>
</dbReference>
<dbReference type="PROSITE" id="PS00198">
    <property type="entry name" value="4FE4S_FER_1"/>
    <property type="match status" value="1"/>
</dbReference>
<dbReference type="GO" id="GO:0051539">
    <property type="term" value="F:4 iron, 4 sulfur cluster binding"/>
    <property type="evidence" value="ECO:0007669"/>
    <property type="project" value="UniProtKB-KW"/>
</dbReference>